<gene>
    <name evidence="1" type="ORF">GCM10010170_080980</name>
</gene>
<evidence type="ECO:0000313" key="2">
    <source>
        <dbReference type="Proteomes" id="UP001501444"/>
    </source>
</evidence>
<keyword evidence="2" id="KW-1185">Reference proteome</keyword>
<comment type="caution">
    <text evidence="1">The sequence shown here is derived from an EMBL/GenBank/DDBJ whole genome shotgun (WGS) entry which is preliminary data.</text>
</comment>
<accession>A0ABN3HDI6</accession>
<evidence type="ECO:0000313" key="1">
    <source>
        <dbReference type="EMBL" id="GAA2376705.1"/>
    </source>
</evidence>
<reference evidence="1 2" key="1">
    <citation type="journal article" date="2019" name="Int. J. Syst. Evol. Microbiol.">
        <title>The Global Catalogue of Microorganisms (GCM) 10K type strain sequencing project: providing services to taxonomists for standard genome sequencing and annotation.</title>
        <authorList>
            <consortium name="The Broad Institute Genomics Platform"/>
            <consortium name="The Broad Institute Genome Sequencing Center for Infectious Disease"/>
            <person name="Wu L."/>
            <person name="Ma J."/>
        </authorList>
    </citation>
    <scope>NUCLEOTIDE SEQUENCE [LARGE SCALE GENOMIC DNA]</scope>
    <source>
        <strain evidence="1 2">JCM 3272</strain>
    </source>
</reference>
<organism evidence="1 2">
    <name type="scientific">Dactylosporangium salmoneum</name>
    <dbReference type="NCBI Taxonomy" id="53361"/>
    <lineage>
        <taxon>Bacteria</taxon>
        <taxon>Bacillati</taxon>
        <taxon>Actinomycetota</taxon>
        <taxon>Actinomycetes</taxon>
        <taxon>Micromonosporales</taxon>
        <taxon>Micromonosporaceae</taxon>
        <taxon>Dactylosporangium</taxon>
    </lineage>
</organism>
<dbReference type="EMBL" id="BAAARV010000081">
    <property type="protein sequence ID" value="GAA2376705.1"/>
    <property type="molecule type" value="Genomic_DNA"/>
</dbReference>
<sequence>MTVFECARCAAVLTVPVSRVALPVHAHQHYGNGIQLGVLMEPSTYAEDPEPSGPPWRRWDELGPEAAEARGLYAPRYTVSFGPAGAVVVAPGDMRGTVFIQERASGYCCGLSGEDGPNLACARCATPVATRIDDCSLWQAVWLDPHAVRRAPGSAHERPPIDWAALHVERPGVPPSDPEGHASPMWAAAVGAALAHLLAVAGGGPIAVPDGPVANALRRPLDTLLRSPGPTHSLALDGPGLPAVTSGVALVPQHPQTGEVWASAVPAAPLSWDVWRYLAVGPAPAHDDEPPPLVPIAHLEPSWDVFLATLARLPEVRRPWLREIYDRVRTHAYGLGC</sequence>
<evidence type="ECO:0008006" key="3">
    <source>
        <dbReference type="Google" id="ProtNLM"/>
    </source>
</evidence>
<name>A0ABN3HDI6_9ACTN</name>
<dbReference type="Proteomes" id="UP001501444">
    <property type="component" value="Unassembled WGS sequence"/>
</dbReference>
<proteinExistence type="predicted"/>
<protein>
    <recommendedName>
        <fullName evidence="3">C2H2-type domain-containing protein</fullName>
    </recommendedName>
</protein>
<dbReference type="RefSeq" id="WP_344617953.1">
    <property type="nucleotide sequence ID" value="NZ_BAAARV010000081.1"/>
</dbReference>